<protein>
    <recommendedName>
        <fullName evidence="9">EF-hand domain-containing protein</fullName>
    </recommendedName>
</protein>
<keyword evidence="4" id="KW-0106">Calcium</keyword>
<keyword evidence="2" id="KW-0964">Secreted</keyword>
<feature type="region of interest" description="Disordered" evidence="5">
    <location>
        <begin position="1"/>
        <end position="25"/>
    </location>
</feature>
<evidence type="ECO:0000256" key="2">
    <source>
        <dbReference type="ARBA" id="ARBA00022525"/>
    </source>
</evidence>
<comment type="caution">
    <text evidence="7">The sequence shown here is derived from an EMBL/GenBank/DDBJ whole genome shotgun (WGS) entry which is preliminary data.</text>
</comment>
<proteinExistence type="predicted"/>
<dbReference type="InterPro" id="IPR018247">
    <property type="entry name" value="EF_Hand_1_Ca_BS"/>
</dbReference>
<comment type="subcellular location">
    <subcellularLocation>
        <location evidence="1">Secreted</location>
    </subcellularLocation>
</comment>
<keyword evidence="6" id="KW-0472">Membrane</keyword>
<feature type="transmembrane region" description="Helical" evidence="6">
    <location>
        <begin position="84"/>
        <end position="105"/>
    </location>
</feature>
<evidence type="ECO:0000256" key="6">
    <source>
        <dbReference type="SAM" id="Phobius"/>
    </source>
</evidence>
<keyword evidence="6" id="KW-1133">Transmembrane helix</keyword>
<evidence type="ECO:0000313" key="8">
    <source>
        <dbReference type="Proteomes" id="UP000034911"/>
    </source>
</evidence>
<evidence type="ECO:0000313" key="7">
    <source>
        <dbReference type="EMBL" id="KKU14226.1"/>
    </source>
</evidence>
<dbReference type="Proteomes" id="UP000034911">
    <property type="component" value="Unassembled WGS sequence"/>
</dbReference>
<evidence type="ECO:0000256" key="1">
    <source>
        <dbReference type="ARBA" id="ARBA00004613"/>
    </source>
</evidence>
<evidence type="ECO:0008006" key="9">
    <source>
        <dbReference type="Google" id="ProtNLM"/>
    </source>
</evidence>
<dbReference type="EMBL" id="LCLH01000003">
    <property type="protein sequence ID" value="KKU14226.1"/>
    <property type="molecule type" value="Genomic_DNA"/>
</dbReference>
<organism evidence="7 8">
    <name type="scientific">Candidatus Magasanikbacteria bacterium GW2011_GWC2_45_8</name>
    <dbReference type="NCBI Taxonomy" id="1619050"/>
    <lineage>
        <taxon>Bacteria</taxon>
        <taxon>Candidatus Magasanikiibacteriota</taxon>
    </lineage>
</organism>
<name>A0A0G1N0S9_9BACT</name>
<reference evidence="7 8" key="1">
    <citation type="journal article" date="2015" name="Nature">
        <title>rRNA introns, odd ribosomes, and small enigmatic genomes across a large radiation of phyla.</title>
        <authorList>
            <person name="Brown C.T."/>
            <person name="Hug L.A."/>
            <person name="Thomas B.C."/>
            <person name="Sharon I."/>
            <person name="Castelle C.J."/>
            <person name="Singh A."/>
            <person name="Wilkins M.J."/>
            <person name="Williams K.H."/>
            <person name="Banfield J.F."/>
        </authorList>
    </citation>
    <scope>NUCLEOTIDE SEQUENCE [LARGE SCALE GENOMIC DNA]</scope>
</reference>
<evidence type="ECO:0000256" key="4">
    <source>
        <dbReference type="ARBA" id="ARBA00022837"/>
    </source>
</evidence>
<gene>
    <name evidence="7" type="ORF">UX20_C0003G0007</name>
</gene>
<feature type="compositionally biased region" description="Polar residues" evidence="5">
    <location>
        <begin position="1"/>
        <end position="12"/>
    </location>
</feature>
<feature type="region of interest" description="Disordered" evidence="5">
    <location>
        <begin position="116"/>
        <end position="145"/>
    </location>
</feature>
<feature type="compositionally biased region" description="Low complexity" evidence="5">
    <location>
        <begin position="128"/>
        <end position="145"/>
    </location>
</feature>
<dbReference type="AlphaFoldDB" id="A0A0G1N0S9"/>
<accession>A0A0G1N0S9</accession>
<feature type="region of interest" description="Disordered" evidence="5">
    <location>
        <begin position="361"/>
        <end position="386"/>
    </location>
</feature>
<dbReference type="InterPro" id="IPR059100">
    <property type="entry name" value="TSP3_bac"/>
</dbReference>
<keyword evidence="6" id="KW-0812">Transmembrane</keyword>
<evidence type="ECO:0000256" key="3">
    <source>
        <dbReference type="ARBA" id="ARBA00022729"/>
    </source>
</evidence>
<feature type="compositionally biased region" description="Polar residues" evidence="5">
    <location>
        <begin position="116"/>
        <end position="127"/>
    </location>
</feature>
<keyword evidence="3" id="KW-0732">Signal</keyword>
<dbReference type="Pfam" id="PF18884">
    <property type="entry name" value="TSP3_bac"/>
    <property type="match status" value="2"/>
</dbReference>
<evidence type="ECO:0000256" key="5">
    <source>
        <dbReference type="SAM" id="MobiDB-lite"/>
    </source>
</evidence>
<dbReference type="STRING" id="1619050.UX20_C0003G0007"/>
<feature type="compositionally biased region" description="Polar residues" evidence="5">
    <location>
        <begin position="365"/>
        <end position="386"/>
    </location>
</feature>
<dbReference type="PROSITE" id="PS00018">
    <property type="entry name" value="EF_HAND_1"/>
    <property type="match status" value="1"/>
</dbReference>
<sequence length="386" mass="41379">MTEEPQTPTQAEPNEPEIQTIPPEFYGGLKKVPHTNLRQAGASRQPLVAQVRKAPSPASAMPQHVEVFGAQSAGTTTKRFSFKMMLSVSGGIFALFVGGISYYYIDQARVIKQGTAKTAPTQQTETAPVSVTSTPETTSTTSTVSPVPVLQPLSGVIFPFKTFTQTVDIDNDGLTDIEEILYGTDPEKPDSDGDGFLDGLEVVNLYNPLGFKPVRLIDSGRVNAYVNPTFGYSIYYPNLWTAQSLDITNGQVMFSSGNGAYIEVIKVDNPLKLSIADWYKGQSPGTEISSLKPIITKDKIEGVVSPDGLTAYLPFGNTIYAVSYNIGLQDQVSFLETFTMMVNSLRYPGLAEQSASGVPSVVAPTPNTSIPQAATSSPSGTVTPIP</sequence>